<dbReference type="CDD" id="cd07106">
    <property type="entry name" value="ALDH_AldA-AAD23400"/>
    <property type="match status" value="1"/>
</dbReference>
<dbReference type="PROSITE" id="PS00687">
    <property type="entry name" value="ALDEHYDE_DEHYDR_GLU"/>
    <property type="match status" value="1"/>
</dbReference>
<comment type="similarity">
    <text evidence="1 4">Belongs to the aldehyde dehydrogenase family.</text>
</comment>
<evidence type="ECO:0000256" key="3">
    <source>
        <dbReference type="PROSITE-ProRule" id="PRU10007"/>
    </source>
</evidence>
<dbReference type="FunFam" id="3.40.605.10:FF:000007">
    <property type="entry name" value="NAD/NADP-dependent betaine aldehyde dehydrogenase"/>
    <property type="match status" value="1"/>
</dbReference>
<dbReference type="InterPro" id="IPR029510">
    <property type="entry name" value="Ald_DH_CS_GLU"/>
</dbReference>
<keyword evidence="2 4" id="KW-0560">Oxidoreductase</keyword>
<evidence type="ECO:0000256" key="2">
    <source>
        <dbReference type="ARBA" id="ARBA00023002"/>
    </source>
</evidence>
<dbReference type="Proteomes" id="UP000058599">
    <property type="component" value="Chromosome"/>
</dbReference>
<dbReference type="EMBL" id="CP012199">
    <property type="protein sequence ID" value="AMG75143.1"/>
    <property type="molecule type" value="Genomic_DNA"/>
</dbReference>
<proteinExistence type="inferred from homology"/>
<dbReference type="Gene3D" id="3.40.309.10">
    <property type="entry name" value="Aldehyde Dehydrogenase, Chain A, domain 2"/>
    <property type="match status" value="1"/>
</dbReference>
<dbReference type="Gene3D" id="3.40.605.10">
    <property type="entry name" value="Aldehyde Dehydrogenase, Chain A, domain 1"/>
    <property type="match status" value="1"/>
</dbReference>
<evidence type="ECO:0000259" key="5">
    <source>
        <dbReference type="Pfam" id="PF00171"/>
    </source>
</evidence>
<dbReference type="InterPro" id="IPR016163">
    <property type="entry name" value="Ald_DH_C"/>
</dbReference>
<evidence type="ECO:0000313" key="7">
    <source>
        <dbReference type="Proteomes" id="UP000058599"/>
    </source>
</evidence>
<dbReference type="KEGG" id="sgi:SGRAN_2794"/>
<dbReference type="InterPro" id="IPR044086">
    <property type="entry name" value="LUC3-like"/>
</dbReference>
<dbReference type="Pfam" id="PF00171">
    <property type="entry name" value="Aldedh"/>
    <property type="match status" value="1"/>
</dbReference>
<name>A0AA86L447_9SPHN</name>
<keyword evidence="7" id="KW-1185">Reference proteome</keyword>
<dbReference type="InterPro" id="IPR016161">
    <property type="entry name" value="Ald_DH/histidinol_DH"/>
</dbReference>
<feature type="domain" description="Aldehyde dehydrogenase" evidence="5">
    <location>
        <begin position="23"/>
        <end position="472"/>
    </location>
</feature>
<feature type="active site" evidence="3">
    <location>
        <position position="250"/>
    </location>
</feature>
<evidence type="ECO:0000256" key="1">
    <source>
        <dbReference type="ARBA" id="ARBA00009986"/>
    </source>
</evidence>
<dbReference type="AlphaFoldDB" id="A0AA86L447"/>
<evidence type="ECO:0000313" key="6">
    <source>
        <dbReference type="EMBL" id="AMG75143.1"/>
    </source>
</evidence>
<evidence type="ECO:0000256" key="4">
    <source>
        <dbReference type="RuleBase" id="RU003345"/>
    </source>
</evidence>
<dbReference type="RefSeq" id="WP_237233512.1">
    <property type="nucleotide sequence ID" value="NZ_CP012199.1"/>
</dbReference>
<dbReference type="EC" id="1.2.1.3" evidence="6"/>
<protein>
    <submittedName>
        <fullName evidence="6">Non-acylating NAD-dependent aldehyde dehydrogenase</fullName>
        <ecNumber evidence="6">1.2.1.3</ecNumber>
    </submittedName>
</protein>
<organism evidence="6 7">
    <name type="scientific">Sphingopyxis granuli</name>
    <dbReference type="NCBI Taxonomy" id="267128"/>
    <lineage>
        <taxon>Bacteria</taxon>
        <taxon>Pseudomonadati</taxon>
        <taxon>Pseudomonadota</taxon>
        <taxon>Alphaproteobacteria</taxon>
        <taxon>Sphingomonadales</taxon>
        <taxon>Sphingomonadaceae</taxon>
        <taxon>Sphingopyxis</taxon>
    </lineage>
</organism>
<gene>
    <name evidence="6" type="primary">thnG</name>
    <name evidence="6" type="ORF">SGRAN_2794</name>
</gene>
<dbReference type="GO" id="GO:0004029">
    <property type="term" value="F:aldehyde dehydrogenase (NAD+) activity"/>
    <property type="evidence" value="ECO:0007669"/>
    <property type="project" value="UniProtKB-EC"/>
</dbReference>
<sequence>MTRQNDIDFLGDFRMVIDGRTEGSEKTIEVINPATEQPVGHAPDCSADQLDAAIASARQAFMSWKATPIAERQALLRAIADRIESIVEPLALLLTREQGKPLADARGEILRATQWFRFYAEQDLPVGRHTEPGGQEVTVRRVPLGVVGAIAPWNYPISMALWKLAPALLAGNAVVLKPSPFTPLTTLKLCEALIDILPPGLVNALSGGDNLGPWISEHPGIDKIAFTGSTATGRAVMRSSAANLKRLTLELGGNDPAIVLPDVDVEETAGKLFWAAFRNNGQLCVAAKRIYVHDSIYDDFAAAIGKIARSTAPAPGEQEGAVLGPVQNRIQYDKVRGLIAASRAAGLGFLSEPGSFDGPGFFIAPTIIDNPPEDARIVQEEPFGPVVPLLRYHDIDEVIRRANESEYGLAASVWAKDADLAEEVAVRIESGTVWINTAHILSPSIPFSGRKQSGIGVENGKEVLLEYTGIQAIIR</sequence>
<dbReference type="PANTHER" id="PTHR11699">
    <property type="entry name" value="ALDEHYDE DEHYDROGENASE-RELATED"/>
    <property type="match status" value="1"/>
</dbReference>
<dbReference type="SUPFAM" id="SSF53720">
    <property type="entry name" value="ALDH-like"/>
    <property type="match status" value="1"/>
</dbReference>
<dbReference type="InterPro" id="IPR015590">
    <property type="entry name" value="Aldehyde_DH_dom"/>
</dbReference>
<reference evidence="6 7" key="1">
    <citation type="journal article" date="2016" name="BMC Genomics">
        <title>Genomic analysis of the nitrate-respiring Sphingopyxis granuli (formerly Sphingomonas macrogoltabida) strain TFA.</title>
        <authorList>
            <person name="Garcia-Romero I."/>
            <person name="Perez-Pulido A.J."/>
            <person name="Gonzalez-Flores Y.E."/>
            <person name="Reyes-Ramirez F."/>
            <person name="Santero E."/>
            <person name="Floriano B."/>
        </authorList>
    </citation>
    <scope>NUCLEOTIDE SEQUENCE [LARGE SCALE GENOMIC DNA]</scope>
    <source>
        <strain evidence="6 7">TFA</strain>
    </source>
</reference>
<accession>A0AA86L447</accession>
<dbReference type="InterPro" id="IPR016162">
    <property type="entry name" value="Ald_DH_N"/>
</dbReference>